<comment type="caution">
    <text evidence="7">The sequence shown here is derived from an EMBL/GenBank/DDBJ whole genome shotgun (WGS) entry which is preliminary data.</text>
</comment>
<evidence type="ECO:0000259" key="6">
    <source>
        <dbReference type="SMART" id="SM00528"/>
    </source>
</evidence>
<comment type="similarity">
    <text evidence="2">Belongs to the histone-like protein H-NS family.</text>
</comment>
<dbReference type="InterPro" id="IPR037150">
    <property type="entry name" value="H-NS_C_dom_sf"/>
</dbReference>
<dbReference type="SMART" id="SM00528">
    <property type="entry name" value="HNS"/>
    <property type="match status" value="1"/>
</dbReference>
<dbReference type="RefSeq" id="WP_147704729.1">
    <property type="nucleotide sequence ID" value="NZ_VDUY01000004.1"/>
</dbReference>
<dbReference type="PANTHER" id="PTHR38097">
    <property type="match status" value="1"/>
</dbReference>
<keyword evidence="3" id="KW-0963">Cytoplasm</keyword>
<dbReference type="GO" id="GO:0003680">
    <property type="term" value="F:minor groove of adenine-thymine-rich DNA binding"/>
    <property type="evidence" value="ECO:0007669"/>
    <property type="project" value="TreeGrafter"/>
</dbReference>
<dbReference type="GO" id="GO:0009295">
    <property type="term" value="C:nucleoid"/>
    <property type="evidence" value="ECO:0007669"/>
    <property type="project" value="UniProtKB-SubCell"/>
</dbReference>
<dbReference type="OrthoDB" id="5297879at2"/>
<dbReference type="GO" id="GO:0000976">
    <property type="term" value="F:transcription cis-regulatory region binding"/>
    <property type="evidence" value="ECO:0007669"/>
    <property type="project" value="TreeGrafter"/>
</dbReference>
<name>A0A5C8NWL4_9BURK</name>
<organism evidence="7 8">
    <name type="scientific">Zeimonas arvi</name>
    <dbReference type="NCBI Taxonomy" id="2498847"/>
    <lineage>
        <taxon>Bacteria</taxon>
        <taxon>Pseudomonadati</taxon>
        <taxon>Pseudomonadota</taxon>
        <taxon>Betaproteobacteria</taxon>
        <taxon>Burkholderiales</taxon>
        <taxon>Burkholderiaceae</taxon>
        <taxon>Zeimonas</taxon>
    </lineage>
</organism>
<dbReference type="GO" id="GO:0005829">
    <property type="term" value="C:cytosol"/>
    <property type="evidence" value="ECO:0007669"/>
    <property type="project" value="TreeGrafter"/>
</dbReference>
<dbReference type="GO" id="GO:0001217">
    <property type="term" value="F:DNA-binding transcription repressor activity"/>
    <property type="evidence" value="ECO:0007669"/>
    <property type="project" value="TreeGrafter"/>
</dbReference>
<dbReference type="PANTHER" id="PTHR38097:SF2">
    <property type="entry name" value="DNA-BINDING PROTEIN STPA"/>
    <property type="match status" value="1"/>
</dbReference>
<accession>A0A5C8NWL4</accession>
<keyword evidence="4" id="KW-0238">DNA-binding</keyword>
<evidence type="ECO:0000313" key="8">
    <source>
        <dbReference type="Proteomes" id="UP000321548"/>
    </source>
</evidence>
<dbReference type="Pfam" id="PF00816">
    <property type="entry name" value="Histone_HNS"/>
    <property type="match status" value="1"/>
</dbReference>
<protein>
    <submittedName>
        <fullName evidence="7">H-NS histone family protein</fullName>
    </submittedName>
</protein>
<evidence type="ECO:0000313" key="7">
    <source>
        <dbReference type="EMBL" id="TXL65533.1"/>
    </source>
</evidence>
<dbReference type="InterPro" id="IPR027444">
    <property type="entry name" value="H-NS_C_dom"/>
</dbReference>
<dbReference type="Proteomes" id="UP000321548">
    <property type="component" value="Unassembled WGS sequence"/>
</dbReference>
<evidence type="ECO:0000256" key="3">
    <source>
        <dbReference type="ARBA" id="ARBA00022490"/>
    </source>
</evidence>
<evidence type="ECO:0000256" key="5">
    <source>
        <dbReference type="SAM" id="MobiDB-lite"/>
    </source>
</evidence>
<evidence type="ECO:0000256" key="2">
    <source>
        <dbReference type="ARBA" id="ARBA00010610"/>
    </source>
</evidence>
<keyword evidence="8" id="KW-1185">Reference proteome</keyword>
<dbReference type="SUPFAM" id="SSF81273">
    <property type="entry name" value="H-NS histone-like proteins"/>
    <property type="match status" value="1"/>
</dbReference>
<dbReference type="EMBL" id="VDUY01000004">
    <property type="protein sequence ID" value="TXL65533.1"/>
    <property type="molecule type" value="Genomic_DNA"/>
</dbReference>
<dbReference type="GO" id="GO:0003681">
    <property type="term" value="F:bent DNA binding"/>
    <property type="evidence" value="ECO:0007669"/>
    <property type="project" value="TreeGrafter"/>
</dbReference>
<comment type="subcellular location">
    <subcellularLocation>
        <location evidence="1">Cytoplasm</location>
        <location evidence="1">Nucleoid</location>
    </subcellularLocation>
</comment>
<proteinExistence type="inferred from homology"/>
<dbReference type="Gene3D" id="4.10.430.10">
    <property type="entry name" value="Histone-like protein H-NS, C-terminal domain"/>
    <property type="match status" value="1"/>
</dbReference>
<feature type="region of interest" description="Disordered" evidence="5">
    <location>
        <begin position="57"/>
        <end position="94"/>
    </location>
</feature>
<evidence type="ECO:0000256" key="4">
    <source>
        <dbReference type="ARBA" id="ARBA00023125"/>
    </source>
</evidence>
<feature type="compositionally biased region" description="Basic residues" evidence="5">
    <location>
        <begin position="70"/>
        <end position="79"/>
    </location>
</feature>
<dbReference type="GO" id="GO:0032993">
    <property type="term" value="C:protein-DNA complex"/>
    <property type="evidence" value="ECO:0007669"/>
    <property type="project" value="TreeGrafter"/>
</dbReference>
<reference evidence="7 8" key="1">
    <citation type="submission" date="2019-06" db="EMBL/GenBank/DDBJ databases">
        <title>Quisquiliibacterium sp. nov., isolated from a maize field.</title>
        <authorList>
            <person name="Lin S.-Y."/>
            <person name="Tsai C.-F."/>
            <person name="Young C.-C."/>
        </authorList>
    </citation>
    <scope>NUCLEOTIDE SEQUENCE [LARGE SCALE GENOMIC DNA]</scope>
    <source>
        <strain evidence="7 8">CC-CFT501</strain>
    </source>
</reference>
<feature type="domain" description="DNA-binding protein H-NS-like C-terminal" evidence="6">
    <location>
        <begin position="69"/>
        <end position="113"/>
    </location>
</feature>
<gene>
    <name evidence="7" type="ORF">FHP08_12205</name>
</gene>
<evidence type="ECO:0000256" key="1">
    <source>
        <dbReference type="ARBA" id="ARBA00004453"/>
    </source>
</evidence>
<sequence>MPTPSLKSIEAQIKKLQARAQALRDKDRKPVIAAIVRQMKAHDIGVAEIAEAMGKPRAPRRAAGKAVAAKPRKAVPIKYRHPETGDTWTGRGRTPRWIVEAEKAGTDRSSFAV</sequence>
<dbReference type="AlphaFoldDB" id="A0A5C8NWL4"/>